<dbReference type="AlphaFoldDB" id="A0A1G6GVW4"/>
<keyword evidence="3" id="KW-0808">Transferase</keyword>
<evidence type="ECO:0000256" key="6">
    <source>
        <dbReference type="ARBA" id="ARBA00022989"/>
    </source>
</evidence>
<dbReference type="CDD" id="cd09110">
    <property type="entry name" value="PLDc_CLS_1"/>
    <property type="match status" value="1"/>
</dbReference>
<evidence type="ECO:0000256" key="5">
    <source>
        <dbReference type="ARBA" id="ARBA00022737"/>
    </source>
</evidence>
<keyword evidence="4" id="KW-0812">Transmembrane</keyword>
<dbReference type="Pfam" id="PF13091">
    <property type="entry name" value="PLDc_2"/>
    <property type="match status" value="2"/>
</dbReference>
<dbReference type="Gene3D" id="3.30.870.10">
    <property type="entry name" value="Endonuclease Chain A"/>
    <property type="match status" value="2"/>
</dbReference>
<comment type="subcellular location">
    <subcellularLocation>
        <location evidence="1">Cell membrane</location>
    </subcellularLocation>
</comment>
<accession>A0A1G6GVW4</accession>
<name>A0A1G6GVW4_9BACI</name>
<evidence type="ECO:0000256" key="8">
    <source>
        <dbReference type="NCBIfam" id="TIGR04265"/>
    </source>
</evidence>
<evidence type="ECO:0000259" key="9">
    <source>
        <dbReference type="PROSITE" id="PS50035"/>
    </source>
</evidence>
<dbReference type="GO" id="GO:0032049">
    <property type="term" value="P:cardiolipin biosynthetic process"/>
    <property type="evidence" value="ECO:0007669"/>
    <property type="project" value="UniProtKB-UniRule"/>
</dbReference>
<dbReference type="PANTHER" id="PTHR21248:SF7">
    <property type="entry name" value="MINOR CARDIOLIPIN SYNTHASE CLSB"/>
    <property type="match status" value="1"/>
</dbReference>
<dbReference type="GO" id="GO:0008808">
    <property type="term" value="F:cardiolipin synthase activity"/>
    <property type="evidence" value="ECO:0007669"/>
    <property type="project" value="UniProtKB-UniRule"/>
</dbReference>
<dbReference type="RefSeq" id="WP_090774667.1">
    <property type="nucleotide sequence ID" value="NZ_FMYM01000002.1"/>
</dbReference>
<evidence type="ECO:0000256" key="3">
    <source>
        <dbReference type="ARBA" id="ARBA00022679"/>
    </source>
</evidence>
<dbReference type="SMART" id="SM00155">
    <property type="entry name" value="PLDc"/>
    <property type="match status" value="2"/>
</dbReference>
<keyword evidence="7" id="KW-0472">Membrane</keyword>
<dbReference type="Proteomes" id="UP000242662">
    <property type="component" value="Unassembled WGS sequence"/>
</dbReference>
<evidence type="ECO:0000256" key="7">
    <source>
        <dbReference type="ARBA" id="ARBA00023136"/>
    </source>
</evidence>
<gene>
    <name evidence="10" type="ORF">SAMN05421737_10284</name>
</gene>
<protein>
    <recommendedName>
        <fullName evidence="8">Cardiolipin synthase</fullName>
        <ecNumber evidence="8">2.7.8.-</ecNumber>
    </recommendedName>
</protein>
<keyword evidence="2" id="KW-1003">Cell membrane</keyword>
<dbReference type="CDD" id="cd09112">
    <property type="entry name" value="PLDc_CLS_2"/>
    <property type="match status" value="1"/>
</dbReference>
<dbReference type="NCBIfam" id="TIGR04265">
    <property type="entry name" value="bac_cardiolipin"/>
    <property type="match status" value="1"/>
</dbReference>
<dbReference type="PANTHER" id="PTHR21248">
    <property type="entry name" value="CARDIOLIPIN SYNTHASE"/>
    <property type="match status" value="1"/>
</dbReference>
<feature type="domain" description="PLD phosphodiesterase" evidence="9">
    <location>
        <begin position="142"/>
        <end position="169"/>
    </location>
</feature>
<dbReference type="InterPro" id="IPR022924">
    <property type="entry name" value="Cardiolipin_synthase"/>
</dbReference>
<dbReference type="InterPro" id="IPR025202">
    <property type="entry name" value="PLD-like_dom"/>
</dbReference>
<feature type="domain" description="PLD phosphodiesterase" evidence="9">
    <location>
        <begin position="312"/>
        <end position="339"/>
    </location>
</feature>
<evidence type="ECO:0000256" key="1">
    <source>
        <dbReference type="ARBA" id="ARBA00004236"/>
    </source>
</evidence>
<evidence type="ECO:0000256" key="4">
    <source>
        <dbReference type="ARBA" id="ARBA00022692"/>
    </source>
</evidence>
<dbReference type="STRING" id="1464122.SAMN05421737_10284"/>
<evidence type="ECO:0000256" key="2">
    <source>
        <dbReference type="ARBA" id="ARBA00022475"/>
    </source>
</evidence>
<keyword evidence="6" id="KW-1133">Transmembrane helix</keyword>
<dbReference type="PIRSF" id="PIRSF000850">
    <property type="entry name" value="Phospholipase_D_PSS"/>
    <property type="match status" value="1"/>
</dbReference>
<dbReference type="GO" id="GO:0005886">
    <property type="term" value="C:plasma membrane"/>
    <property type="evidence" value="ECO:0007669"/>
    <property type="project" value="UniProtKB-SubCell"/>
</dbReference>
<dbReference type="EMBL" id="FMYM01000002">
    <property type="protein sequence ID" value="SDB86172.1"/>
    <property type="molecule type" value="Genomic_DNA"/>
</dbReference>
<dbReference type="SUPFAM" id="SSF56024">
    <property type="entry name" value="Phospholipase D/nuclease"/>
    <property type="match status" value="2"/>
</dbReference>
<evidence type="ECO:0000313" key="11">
    <source>
        <dbReference type="Proteomes" id="UP000242662"/>
    </source>
</evidence>
<dbReference type="OrthoDB" id="9762009at2"/>
<dbReference type="EC" id="2.7.8.-" evidence="8"/>
<evidence type="ECO:0000313" key="10">
    <source>
        <dbReference type="EMBL" id="SDB86172.1"/>
    </source>
</evidence>
<keyword evidence="11" id="KW-1185">Reference proteome</keyword>
<organism evidence="10 11">
    <name type="scientific">Shouchella lonarensis</name>
    <dbReference type="NCBI Taxonomy" id="1464122"/>
    <lineage>
        <taxon>Bacteria</taxon>
        <taxon>Bacillati</taxon>
        <taxon>Bacillota</taxon>
        <taxon>Bacilli</taxon>
        <taxon>Bacillales</taxon>
        <taxon>Bacillaceae</taxon>
        <taxon>Shouchella</taxon>
    </lineage>
</organism>
<dbReference type="PROSITE" id="PS50035">
    <property type="entry name" value="PLD"/>
    <property type="match status" value="2"/>
</dbReference>
<reference evidence="11" key="1">
    <citation type="submission" date="2016-09" db="EMBL/GenBank/DDBJ databases">
        <authorList>
            <person name="Varghese N."/>
            <person name="Submissions S."/>
        </authorList>
    </citation>
    <scope>NUCLEOTIDE SEQUENCE [LARGE SCALE GENOMIC DNA]</scope>
    <source>
        <strain evidence="11">25nlg</strain>
    </source>
</reference>
<sequence length="399" mass="45928">MWWLLLLTALSLLLLLAVWLTIDYTYGHKQLQTHNRPHMTSVQRADLNLFTTGEDFFDCFIRDINDATDHIHILFYIFNYDTLGKRVLTALEQKASLDVDVCLLVDRVGCHLPRKAKKRLKRAGISFAYARPVRGPLYFFSLNRRNHRKIAVIDGHIGYIGGYNVGDEYVSRDPKFGFWRDFHVRLTGAACIDIARQFCADWYEATEVRLPHMETPPDPSGHTSVQFLATNGIGLEKELCAFISQSKKTCFIATPYYIPSNRLQRVVEDAARRGVDVRILLPEKADHLLVTEASHRYLIRALQAGTTVYHYYRGFYHAKALIVDGETCFIGTANFDRRSLHLNDEMGLLTHDSVFTRQVIDCIEHDMSVSMHVTLEALEKRPWHMRLREKIGGWIEGVL</sequence>
<keyword evidence="5" id="KW-0677">Repeat</keyword>
<proteinExistence type="predicted"/>
<dbReference type="InterPro" id="IPR001736">
    <property type="entry name" value="PLipase_D/transphosphatidylase"/>
</dbReference>